<name>A0ABS3WGW7_9BACL</name>
<keyword evidence="3" id="KW-1185">Reference proteome</keyword>
<gene>
    <name evidence="2" type="ORF">I8J29_25620</name>
</gene>
<evidence type="ECO:0000313" key="2">
    <source>
        <dbReference type="EMBL" id="MBO7747572.1"/>
    </source>
</evidence>
<proteinExistence type="predicted"/>
<dbReference type="Proteomes" id="UP000670947">
    <property type="component" value="Unassembled WGS sequence"/>
</dbReference>
<protein>
    <submittedName>
        <fullName evidence="2">KinB-signaling pathway activation protein</fullName>
    </submittedName>
</protein>
<evidence type="ECO:0000313" key="3">
    <source>
        <dbReference type="Proteomes" id="UP000670947"/>
    </source>
</evidence>
<dbReference type="Pfam" id="PF14089">
    <property type="entry name" value="KbaA"/>
    <property type="match status" value="1"/>
</dbReference>
<feature type="transmembrane region" description="Helical" evidence="1">
    <location>
        <begin position="45"/>
        <end position="71"/>
    </location>
</feature>
<keyword evidence="1" id="KW-1133">Transmembrane helix</keyword>
<sequence>MNLRKWFFLFWSTAVVGGVVSAVVGTIMQVVDPDFGILGLKATGFNLMTMALVGLLFGVFSQMGFFSYLTLNYIALGVLRKGYLWNALQAYTSLFALGGVGYMLFQNRGELGNGWIFWALPLALLLAAWGVAYIKAKQTNHTAFVPTMFLLIVVTLLEAWQALQSNVSAMTFMVIPMFVCNAYQILWLHRLLRKEQTTGSASSSNAKPVA</sequence>
<dbReference type="InterPro" id="IPR024164">
    <property type="entry name" value="KinB-signalling_activ"/>
</dbReference>
<feature type="transmembrane region" description="Helical" evidence="1">
    <location>
        <begin position="143"/>
        <end position="163"/>
    </location>
</feature>
<feature type="transmembrane region" description="Helical" evidence="1">
    <location>
        <begin position="115"/>
        <end position="134"/>
    </location>
</feature>
<evidence type="ECO:0000256" key="1">
    <source>
        <dbReference type="SAM" id="Phobius"/>
    </source>
</evidence>
<accession>A0ABS3WGW7</accession>
<keyword evidence="1" id="KW-0472">Membrane</keyword>
<dbReference type="PIRSF" id="PIRSF029886">
    <property type="entry name" value="KBAA"/>
    <property type="match status" value="1"/>
</dbReference>
<dbReference type="EMBL" id="JAGGDJ010000035">
    <property type="protein sequence ID" value="MBO7747572.1"/>
    <property type="molecule type" value="Genomic_DNA"/>
</dbReference>
<reference evidence="2 3" key="1">
    <citation type="submission" date="2021-03" db="EMBL/GenBank/DDBJ databases">
        <title>Paenibacillus artemisicola MWE-103 whole genome sequence.</title>
        <authorList>
            <person name="Ham Y.J."/>
        </authorList>
    </citation>
    <scope>NUCLEOTIDE SEQUENCE [LARGE SCALE GENOMIC DNA]</scope>
    <source>
        <strain evidence="2 3">MWE-103</strain>
    </source>
</reference>
<feature type="transmembrane region" description="Helical" evidence="1">
    <location>
        <begin position="83"/>
        <end position="103"/>
    </location>
</feature>
<organism evidence="2 3">
    <name type="scientific">Paenibacillus artemisiicola</name>
    <dbReference type="NCBI Taxonomy" id="1172618"/>
    <lineage>
        <taxon>Bacteria</taxon>
        <taxon>Bacillati</taxon>
        <taxon>Bacillota</taxon>
        <taxon>Bacilli</taxon>
        <taxon>Bacillales</taxon>
        <taxon>Paenibacillaceae</taxon>
        <taxon>Paenibacillus</taxon>
    </lineage>
</organism>
<keyword evidence="1" id="KW-0812">Transmembrane</keyword>
<comment type="caution">
    <text evidence="2">The sequence shown here is derived from an EMBL/GenBank/DDBJ whole genome shotgun (WGS) entry which is preliminary data.</text>
</comment>
<feature type="transmembrane region" description="Helical" evidence="1">
    <location>
        <begin position="169"/>
        <end position="188"/>
    </location>
</feature>
<dbReference type="SMART" id="SM01251">
    <property type="entry name" value="KbaA"/>
    <property type="match status" value="1"/>
</dbReference>
<dbReference type="RefSeq" id="WP_208850225.1">
    <property type="nucleotide sequence ID" value="NZ_JAGGDJ010000035.1"/>
</dbReference>